<reference evidence="1 2" key="1">
    <citation type="journal article" date="2020" name="Cell">
        <title>Large-Scale Comparative Analyses of Tick Genomes Elucidate Their Genetic Diversity and Vector Capacities.</title>
        <authorList>
            <consortium name="Tick Genome and Microbiome Consortium (TIGMIC)"/>
            <person name="Jia N."/>
            <person name="Wang J."/>
            <person name="Shi W."/>
            <person name="Du L."/>
            <person name="Sun Y."/>
            <person name="Zhan W."/>
            <person name="Jiang J.F."/>
            <person name="Wang Q."/>
            <person name="Zhang B."/>
            <person name="Ji P."/>
            <person name="Bell-Sakyi L."/>
            <person name="Cui X.M."/>
            <person name="Yuan T.T."/>
            <person name="Jiang B.G."/>
            <person name="Yang W.F."/>
            <person name="Lam T.T."/>
            <person name="Chang Q.C."/>
            <person name="Ding S.J."/>
            <person name="Wang X.J."/>
            <person name="Zhu J.G."/>
            <person name="Ruan X.D."/>
            <person name="Zhao L."/>
            <person name="Wei J.T."/>
            <person name="Ye R.Z."/>
            <person name="Que T.C."/>
            <person name="Du C.H."/>
            <person name="Zhou Y.H."/>
            <person name="Cheng J.X."/>
            <person name="Dai P.F."/>
            <person name="Guo W.B."/>
            <person name="Han X.H."/>
            <person name="Huang E.J."/>
            <person name="Li L.F."/>
            <person name="Wei W."/>
            <person name="Gao Y.C."/>
            <person name="Liu J.Z."/>
            <person name="Shao H.Z."/>
            <person name="Wang X."/>
            <person name="Wang C.C."/>
            <person name="Yang T.C."/>
            <person name="Huo Q.B."/>
            <person name="Li W."/>
            <person name="Chen H.Y."/>
            <person name="Chen S.E."/>
            <person name="Zhou L.G."/>
            <person name="Ni X.B."/>
            <person name="Tian J.H."/>
            <person name="Sheng Y."/>
            <person name="Liu T."/>
            <person name="Pan Y.S."/>
            <person name="Xia L.Y."/>
            <person name="Li J."/>
            <person name="Zhao F."/>
            <person name="Cao W.C."/>
        </authorList>
    </citation>
    <scope>NUCLEOTIDE SEQUENCE [LARGE SCALE GENOMIC DNA]</scope>
    <source>
        <strain evidence="1">Iper-2018</strain>
    </source>
</reference>
<dbReference type="EMBL" id="JABSTQ010011536">
    <property type="protein sequence ID" value="KAG0410302.1"/>
    <property type="molecule type" value="Genomic_DNA"/>
</dbReference>
<dbReference type="Proteomes" id="UP000805193">
    <property type="component" value="Unassembled WGS sequence"/>
</dbReference>
<evidence type="ECO:0000313" key="2">
    <source>
        <dbReference type="Proteomes" id="UP000805193"/>
    </source>
</evidence>
<name>A0AC60NT51_IXOPE</name>
<organism evidence="1 2">
    <name type="scientific">Ixodes persulcatus</name>
    <name type="common">Taiga tick</name>
    <dbReference type="NCBI Taxonomy" id="34615"/>
    <lineage>
        <taxon>Eukaryota</taxon>
        <taxon>Metazoa</taxon>
        <taxon>Ecdysozoa</taxon>
        <taxon>Arthropoda</taxon>
        <taxon>Chelicerata</taxon>
        <taxon>Arachnida</taxon>
        <taxon>Acari</taxon>
        <taxon>Parasitiformes</taxon>
        <taxon>Ixodida</taxon>
        <taxon>Ixodoidea</taxon>
        <taxon>Ixodidae</taxon>
        <taxon>Ixodinae</taxon>
        <taxon>Ixodes</taxon>
    </lineage>
</organism>
<sequence length="804" mass="90051">MARVVAALLLCVLGQRIESVCIHRNFGKGSTVCVCDSVQCDMLGRIPKLAAGVAAVYESSKDGSRFLSTTIEFVPHDSNRTALSSTTSRTHSVIKIKQENKFQHIFGFGGSFTDSAGINILSLREPLRGKLLESYFSEEGLDYNMGRVPIASSDFSTRVYSYADVANDFKLLKFSLAPEDMRLKIPLIQEAQRLKTTDQLWLIASPWSAPAWMKTNSAMSGRGTLRGQPNGIYYKTWAQYLVKFLNAYRDRNVTFWGITAQNEPSSGFIPFYSFQTMGFTASSQRDFVKFDLGPALERADYGPNKLKLMILDDQRIFLPNFANVVLQDPEASKYVAGIAFHWYWNHMKGPQALDDTHASHPDKFLLATEACEGATSLLRNRVILGSWSRAASYAYDIIHDMRHWTTGWIDWNLALNTRGGPNWARNFVDSPIIVNATAGEFYKQPMYYALAHFTKFVSRGSKRVDCGSQRRLETVAFVRPDNATVLVRTLGKRSLSFPRFCSSWIGQEVLEKDDPEIWELVKEEKRRQVTGLELIASEKETGLIDYEKMHDMARLFRPRLIIAGTSAYSRLLDYKKFREVCDDVKAILMADMAHISGLVAAKVIPSPFEYADLVTTTTHKTLRGLIFFRKGLKEVDKKGKEIMYDLESKINFAVFPALQGGPHNHAIASVAVALKQATTPHFRAYQEQVVKNAKAMVTALLAKGYTVVSGGTDNHLLLLDLRPKGLDGARLESVMNECNLTANKNTCPGDKSALVPGGIRLGKTVKDFKQFIAKDEETLKKMAALRKDVEAFAVTFPMPGFDDH</sequence>
<evidence type="ECO:0000313" key="1">
    <source>
        <dbReference type="EMBL" id="KAG0410302.1"/>
    </source>
</evidence>
<proteinExistence type="predicted"/>
<accession>A0AC60NT51</accession>
<keyword evidence="2" id="KW-1185">Reference proteome</keyword>
<gene>
    <name evidence="1" type="ORF">HPB47_012567</name>
</gene>
<comment type="caution">
    <text evidence="1">The sequence shown here is derived from an EMBL/GenBank/DDBJ whole genome shotgun (WGS) entry which is preliminary data.</text>
</comment>
<protein>
    <submittedName>
        <fullName evidence="1">Uncharacterized protein</fullName>
    </submittedName>
</protein>